<dbReference type="AlphaFoldDB" id="A0A6F8TAA2"/>
<dbReference type="RefSeq" id="WP_173238386.1">
    <property type="nucleotide sequence ID" value="NZ_AP022839.1"/>
</dbReference>
<reference evidence="2" key="1">
    <citation type="journal article" date="2020" name="Microbiol. Resour. Announc.">
        <title>Complete Genome Sequence of Novel Psychrotolerant Legionella Strain TUM19329, Isolated from Antarctic Lake Sediment.</title>
        <authorList>
            <person name="Shimada S."/>
            <person name="Nakai R."/>
            <person name="Aoki K."/>
            <person name="Shimoeda N."/>
            <person name="Ohno G."/>
            <person name="Miyazaki Y."/>
            <person name="Kudoh S."/>
            <person name="Imura S."/>
            <person name="Watanabe K."/>
            <person name="Ishii Y."/>
            <person name="Tateda K."/>
        </authorList>
    </citation>
    <scope>NUCLEOTIDE SEQUENCE [LARGE SCALE GENOMIC DNA]</scope>
    <source>
        <strain evidence="2">TUM19329</strain>
    </source>
</reference>
<organism evidence="2 3">
    <name type="scientific">Legionella antarctica</name>
    <dbReference type="NCBI Taxonomy" id="2708020"/>
    <lineage>
        <taxon>Bacteria</taxon>
        <taxon>Pseudomonadati</taxon>
        <taxon>Pseudomonadota</taxon>
        <taxon>Gammaproteobacteria</taxon>
        <taxon>Legionellales</taxon>
        <taxon>Legionellaceae</taxon>
        <taxon>Legionella</taxon>
    </lineage>
</organism>
<gene>
    <name evidence="2" type="ORF">TUM19329_35340</name>
</gene>
<sequence length="615" mass="71008">MVYSSQNAAVGREKHRFFVQFSSAEKLDNQLKAINTRTQNIGYTYLLRNQNALETEFTNMFVFLQQQDDEKKDIFWLYCYYCASLLEAFYKAYSQHGNAEKYRLIRQQIKERLNHDKITNEAEESFIQSLENSFLQGFRNLVNSPFHLSKIRDYVAYSNLCRIYWVFCRLTIVQGLSVAKDLIEMLDTVLGAHTDIEKITGVLQAPNYYINYLSVGFFLIRFMIDGGLLLRHTFFPTEQEKGAENSCEVIQLDDLPGAATLESYRNTYIMVPNEYGTEIELYYIPQSGSAEKLKIKNKNKLQRTLLDKLNKEQSIRLFAEEVRTIITEETGHVPESTTPWDRFKYEIYKRHCNFANDLVWATVNFLTNFNQVVHISGPVAGYLTSAFLVFDVCMILYKCNLAKQEYLTKKAQYIAEKDEYSNPDRFRKLTPEQRQMHIEMLDQQLLALKMDWLTKEATFYFVAAAAALLVMGFTASMLLGPAVMIAGCYFACIIAVAMYLSADSYSKYQEKNLYLEQSQQSGKNLSVALKEYEAARNDFIFTMVKNTVMPLIMITTFAICWPAAIVLTVMYAGYELYHAYDQHSESKVVKQLALTGPQEESDESHLLQANATFQT</sequence>
<dbReference type="Proteomes" id="UP000502894">
    <property type="component" value="Chromosome"/>
</dbReference>
<feature type="transmembrane region" description="Helical" evidence="1">
    <location>
        <begin position="379"/>
        <end position="397"/>
    </location>
</feature>
<name>A0A6F8TAA2_9GAMM</name>
<dbReference type="KEGG" id="lant:TUM19329_35340"/>
<protein>
    <recommendedName>
        <fullName evidence="4">Coiled-coil protein</fullName>
    </recommendedName>
</protein>
<feature type="transmembrane region" description="Helical" evidence="1">
    <location>
        <begin position="457"/>
        <end position="476"/>
    </location>
</feature>
<feature type="transmembrane region" description="Helical" evidence="1">
    <location>
        <begin position="551"/>
        <end position="574"/>
    </location>
</feature>
<dbReference type="EMBL" id="AP022839">
    <property type="protein sequence ID" value="BCA97173.1"/>
    <property type="molecule type" value="Genomic_DNA"/>
</dbReference>
<evidence type="ECO:0008006" key="4">
    <source>
        <dbReference type="Google" id="ProtNLM"/>
    </source>
</evidence>
<keyword evidence="1" id="KW-0472">Membrane</keyword>
<accession>A0A6F8TAA2</accession>
<evidence type="ECO:0000313" key="2">
    <source>
        <dbReference type="EMBL" id="BCA97173.1"/>
    </source>
</evidence>
<keyword evidence="3" id="KW-1185">Reference proteome</keyword>
<evidence type="ECO:0000256" key="1">
    <source>
        <dbReference type="SAM" id="Phobius"/>
    </source>
</evidence>
<keyword evidence="1" id="KW-1133">Transmembrane helix</keyword>
<evidence type="ECO:0000313" key="3">
    <source>
        <dbReference type="Proteomes" id="UP000502894"/>
    </source>
</evidence>
<proteinExistence type="predicted"/>
<feature type="transmembrane region" description="Helical" evidence="1">
    <location>
        <begin position="482"/>
        <end position="502"/>
    </location>
</feature>
<keyword evidence="1" id="KW-0812">Transmembrane</keyword>